<dbReference type="Gene3D" id="1.20.120.160">
    <property type="entry name" value="HPT domain"/>
    <property type="match status" value="1"/>
</dbReference>
<dbReference type="InterPro" id="IPR008207">
    <property type="entry name" value="Sig_transdc_His_kin_Hpt_dom"/>
</dbReference>
<dbReference type="Proteomes" id="UP000436088">
    <property type="component" value="Unassembled WGS sequence"/>
</dbReference>
<dbReference type="PROSITE" id="PS50894">
    <property type="entry name" value="HPT"/>
    <property type="match status" value="1"/>
</dbReference>
<evidence type="ECO:0000256" key="5">
    <source>
        <dbReference type="ARBA" id="ARBA00023242"/>
    </source>
</evidence>
<keyword evidence="5" id="KW-0539">Nucleus</keyword>
<dbReference type="SUPFAM" id="SSF47226">
    <property type="entry name" value="Histidine-containing phosphotransfer domain, HPT domain"/>
    <property type="match status" value="1"/>
</dbReference>
<dbReference type="GO" id="GO:0000160">
    <property type="term" value="P:phosphorelay signal transduction system"/>
    <property type="evidence" value="ECO:0007669"/>
    <property type="project" value="UniProtKB-UniRule"/>
</dbReference>
<evidence type="ECO:0000256" key="1">
    <source>
        <dbReference type="ARBA" id="ARBA00022490"/>
    </source>
</evidence>
<evidence type="ECO:0000313" key="10">
    <source>
        <dbReference type="Proteomes" id="UP000436088"/>
    </source>
</evidence>
<keyword evidence="2 7" id="KW-0932">Cytokinin signaling pathway</keyword>
<comment type="subcellular location">
    <subcellularLocation>
        <location evidence="7">Cytoplasm</location>
        <location evidence="7">Cytosol</location>
    </subcellularLocation>
    <subcellularLocation>
        <location evidence="7">Nucleus</location>
    </subcellularLocation>
</comment>
<organism evidence="9 10">
    <name type="scientific">Hibiscus syriacus</name>
    <name type="common">Rose of Sharon</name>
    <dbReference type="NCBI Taxonomy" id="106335"/>
    <lineage>
        <taxon>Eukaryota</taxon>
        <taxon>Viridiplantae</taxon>
        <taxon>Streptophyta</taxon>
        <taxon>Embryophyta</taxon>
        <taxon>Tracheophyta</taxon>
        <taxon>Spermatophyta</taxon>
        <taxon>Magnoliopsida</taxon>
        <taxon>eudicotyledons</taxon>
        <taxon>Gunneridae</taxon>
        <taxon>Pentapetalae</taxon>
        <taxon>rosids</taxon>
        <taxon>malvids</taxon>
        <taxon>Malvales</taxon>
        <taxon>Malvaceae</taxon>
        <taxon>Malvoideae</taxon>
        <taxon>Hibiscus</taxon>
    </lineage>
</organism>
<keyword evidence="4 7" id="KW-0902">Two-component regulatory system</keyword>
<name>A0A6A2YI33_HIBSY</name>
<dbReference type="InterPro" id="IPR045871">
    <property type="entry name" value="AHP1-5/YPD1"/>
</dbReference>
<feature type="domain" description="HPt" evidence="8">
    <location>
        <begin position="37"/>
        <end position="139"/>
    </location>
</feature>
<dbReference type="PANTHER" id="PTHR28242:SF52">
    <property type="entry name" value="PHOSPHORELAY INTERMEDIATE PROTEIN YPD1"/>
    <property type="match status" value="1"/>
</dbReference>
<keyword evidence="10" id="KW-1185">Reference proteome</keyword>
<dbReference type="PANTHER" id="PTHR28242">
    <property type="entry name" value="PHOSPHORELAY INTERMEDIATE PROTEIN YPD1"/>
    <property type="match status" value="1"/>
</dbReference>
<evidence type="ECO:0000313" key="9">
    <source>
        <dbReference type="EMBL" id="KAE8677729.1"/>
    </source>
</evidence>
<evidence type="ECO:0000256" key="3">
    <source>
        <dbReference type="ARBA" id="ARBA00022990"/>
    </source>
</evidence>
<dbReference type="EMBL" id="VEPZ02001355">
    <property type="protein sequence ID" value="KAE8677729.1"/>
    <property type="molecule type" value="Genomic_DNA"/>
</dbReference>
<dbReference type="GO" id="GO:0043424">
    <property type="term" value="F:protein histidine kinase binding"/>
    <property type="evidence" value="ECO:0007669"/>
    <property type="project" value="UniProtKB-UniRule"/>
</dbReference>
<gene>
    <name evidence="9" type="ORF">F3Y22_tig00111503pilonHSYRG00060</name>
</gene>
<dbReference type="FunFam" id="1.20.120.160:FF:000001">
    <property type="entry name" value="Histidine-containing phosphotransfer protein 1"/>
    <property type="match status" value="1"/>
</dbReference>
<evidence type="ECO:0000256" key="6">
    <source>
        <dbReference type="PROSITE-ProRule" id="PRU00110"/>
    </source>
</evidence>
<dbReference type="AlphaFoldDB" id="A0A6A2YI33"/>
<dbReference type="CDD" id="cd00088">
    <property type="entry name" value="HPT"/>
    <property type="match status" value="1"/>
</dbReference>
<keyword evidence="3" id="KW-0007">Acetylation</keyword>
<dbReference type="InterPro" id="IPR036641">
    <property type="entry name" value="HPT_dom_sf"/>
</dbReference>
<evidence type="ECO:0000259" key="8">
    <source>
        <dbReference type="PROSITE" id="PS50894"/>
    </source>
</evidence>
<comment type="caution">
    <text evidence="9">The sequence shown here is derived from an EMBL/GenBank/DDBJ whole genome shotgun (WGS) entry which is preliminary data.</text>
</comment>
<accession>A0A6A2YI33</accession>
<dbReference type="GO" id="GO:0009927">
    <property type="term" value="F:histidine phosphotransfer kinase activity"/>
    <property type="evidence" value="ECO:0007669"/>
    <property type="project" value="UniProtKB-UniRule"/>
</dbReference>
<dbReference type="Pfam" id="PF01627">
    <property type="entry name" value="Hpt"/>
    <property type="match status" value="1"/>
</dbReference>
<dbReference type="GO" id="GO:0005634">
    <property type="term" value="C:nucleus"/>
    <property type="evidence" value="ECO:0007669"/>
    <property type="project" value="UniProtKB-SubCell"/>
</dbReference>
<dbReference type="GO" id="GO:0009736">
    <property type="term" value="P:cytokinin-activated signaling pathway"/>
    <property type="evidence" value="ECO:0007669"/>
    <property type="project" value="UniProtKB-KW"/>
</dbReference>
<sequence length="148" mass="16867">MSSSSQEQRLSDRVAQRIAFFAVPESVNFKTIQDENNPDFVVEVVTLFFEDSEKLLDGLTNSLEQPIVDFESVDAHVHQFKGSSSSIGAKRVQKACIAFRHYCEEQNVEGCIKCLQQLRHEYSLEKTKLEYMFQLERQILSAAGSIPM</sequence>
<evidence type="ECO:0000256" key="7">
    <source>
        <dbReference type="RuleBase" id="RU369004"/>
    </source>
</evidence>
<comment type="function">
    <text evidence="7">Functions as a two-component phosphorelay mediators between cytokinin sensor histidine kinases and response regulators (B-type ARRs). Plays an important role in propagating cytokinin signal transduction.</text>
</comment>
<comment type="domain">
    <text evidence="7">Histidine-containing phosphotransfer domain (HPt) contains an active histidine that mediates the phosphotransfer.</text>
</comment>
<protein>
    <recommendedName>
        <fullName evidence="7">Histidine-containing phosphotransfer protein</fullName>
    </recommendedName>
</protein>
<proteinExistence type="predicted"/>
<evidence type="ECO:0000256" key="2">
    <source>
        <dbReference type="ARBA" id="ARBA00022864"/>
    </source>
</evidence>
<feature type="modified residue" description="Phosphohistidine" evidence="6">
    <location>
        <position position="78"/>
    </location>
</feature>
<reference evidence="9" key="1">
    <citation type="submission" date="2019-09" db="EMBL/GenBank/DDBJ databases">
        <title>Draft genome information of white flower Hibiscus syriacus.</title>
        <authorList>
            <person name="Kim Y.-M."/>
        </authorList>
    </citation>
    <scope>NUCLEOTIDE SEQUENCE [LARGE SCALE GENOMIC DNA]</scope>
    <source>
        <strain evidence="9">YM2019G1</strain>
    </source>
</reference>
<dbReference type="GO" id="GO:0005829">
    <property type="term" value="C:cytosol"/>
    <property type="evidence" value="ECO:0007669"/>
    <property type="project" value="UniProtKB-SubCell"/>
</dbReference>
<evidence type="ECO:0000256" key="4">
    <source>
        <dbReference type="ARBA" id="ARBA00023012"/>
    </source>
</evidence>
<keyword evidence="6" id="KW-0597">Phosphoprotein</keyword>
<keyword evidence="1" id="KW-0963">Cytoplasm</keyword>